<comment type="pathway">
    <text evidence="3">Phospholipid metabolism; CDP-diacylglycerol biosynthesis; CDP-diacylglycerol from sn-glycerol 3-phosphate: step 3/3.</text>
</comment>
<evidence type="ECO:0000256" key="7">
    <source>
        <dbReference type="ARBA" id="ARBA00019373"/>
    </source>
</evidence>
<comment type="similarity">
    <text evidence="5">Belongs to the CDS family.</text>
</comment>
<dbReference type="PANTHER" id="PTHR46382:SF1">
    <property type="entry name" value="PHOSPHATIDATE CYTIDYLYLTRANSFERASE"/>
    <property type="match status" value="1"/>
</dbReference>
<dbReference type="PANTHER" id="PTHR46382">
    <property type="entry name" value="PHOSPHATIDATE CYTIDYLYLTRANSFERASE"/>
    <property type="match status" value="1"/>
</dbReference>
<dbReference type="RefSeq" id="WP_072576203.1">
    <property type="nucleotide sequence ID" value="NZ_LWHB01000056.1"/>
</dbReference>
<evidence type="ECO:0000256" key="16">
    <source>
        <dbReference type="ARBA" id="ARBA00023209"/>
    </source>
</evidence>
<dbReference type="GO" id="GO:0016024">
    <property type="term" value="P:CDP-diacylglycerol biosynthetic process"/>
    <property type="evidence" value="ECO:0007669"/>
    <property type="project" value="TreeGrafter"/>
</dbReference>
<dbReference type="Pfam" id="PF01148">
    <property type="entry name" value="CTP_transf_1"/>
    <property type="match status" value="1"/>
</dbReference>
<comment type="pathway">
    <text evidence="4">Lipid metabolism.</text>
</comment>
<evidence type="ECO:0000256" key="18">
    <source>
        <dbReference type="ARBA" id="ARBA00029893"/>
    </source>
</evidence>
<dbReference type="Proteomes" id="UP000254601">
    <property type="component" value="Unassembled WGS sequence"/>
</dbReference>
<keyword evidence="10 25" id="KW-0808">Transferase</keyword>
<evidence type="ECO:0000256" key="13">
    <source>
        <dbReference type="ARBA" id="ARBA00022989"/>
    </source>
</evidence>
<feature type="transmembrane region" description="Helical" evidence="24">
    <location>
        <begin position="92"/>
        <end position="112"/>
    </location>
</feature>
<evidence type="ECO:0000256" key="4">
    <source>
        <dbReference type="ARBA" id="ARBA00005189"/>
    </source>
</evidence>
<dbReference type="GO" id="GO:0004605">
    <property type="term" value="F:phosphatidate cytidylyltransferase activity"/>
    <property type="evidence" value="ECO:0007669"/>
    <property type="project" value="UniProtKB-EC"/>
</dbReference>
<keyword evidence="14" id="KW-0443">Lipid metabolism</keyword>
<dbReference type="AlphaFoldDB" id="A0A380MM45"/>
<keyword evidence="9" id="KW-0444">Lipid biosynthesis</keyword>
<evidence type="ECO:0000256" key="9">
    <source>
        <dbReference type="ARBA" id="ARBA00022516"/>
    </source>
</evidence>
<evidence type="ECO:0000256" key="10">
    <source>
        <dbReference type="ARBA" id="ARBA00022679"/>
    </source>
</evidence>
<evidence type="ECO:0000256" key="5">
    <source>
        <dbReference type="ARBA" id="ARBA00010185"/>
    </source>
</evidence>
<evidence type="ECO:0000256" key="12">
    <source>
        <dbReference type="ARBA" id="ARBA00022695"/>
    </source>
</evidence>
<dbReference type="EC" id="2.7.7.41" evidence="6"/>
<evidence type="ECO:0000256" key="8">
    <source>
        <dbReference type="ARBA" id="ARBA00022475"/>
    </source>
</evidence>
<accession>A0A380MM45</accession>
<gene>
    <name evidence="25" type="primary">cdsA</name>
    <name evidence="25" type="ORF">NCTC13337_00073</name>
</gene>
<comment type="subcellular location">
    <subcellularLocation>
        <location evidence="2">Cell membrane</location>
        <topology evidence="2">Multi-pass membrane protein</topology>
    </subcellularLocation>
</comment>
<sequence length="297" mass="33246">MKQRIISALIAIPIFAWIMLAAPNWIFNIAWGVIINIAAYEWAKLLKTSKSAETIFVIITGIITWGIIYILNYDISSTDPNILLISSTWQRLSLPISGLATIAWLFLVPILLKQYTKTEQIWGGEKLVIMLGILFLTAFTLSIMRLKFSIGGSGILVLLILIWASDAGAYFFGRAFGKRKFSSIISPNKTWEGFIGGLLLAIGLFVIFFFIALHHVKTWEIPFSFSLFAYCLICSLIALIYASIGDLFESMLKRHAGVKDSGAIMPGHGGVYDRIDSWISGLTLWNFAISTPFMFYF</sequence>
<dbReference type="OrthoDB" id="9799199at2"/>
<evidence type="ECO:0000313" key="26">
    <source>
        <dbReference type="Proteomes" id="UP000254601"/>
    </source>
</evidence>
<evidence type="ECO:0000256" key="20">
    <source>
        <dbReference type="ARBA" id="ARBA00032253"/>
    </source>
</evidence>
<name>A0A380MM45_9GAMM</name>
<keyword evidence="17" id="KW-1208">Phospholipid metabolism</keyword>
<keyword evidence="16" id="KW-0594">Phospholipid biosynthesis</keyword>
<evidence type="ECO:0000256" key="11">
    <source>
        <dbReference type="ARBA" id="ARBA00022692"/>
    </source>
</evidence>
<keyword evidence="26" id="KW-1185">Reference proteome</keyword>
<evidence type="ECO:0000313" key="25">
    <source>
        <dbReference type="EMBL" id="SUO93136.1"/>
    </source>
</evidence>
<dbReference type="EMBL" id="UHIC01000001">
    <property type="protein sequence ID" value="SUO93136.1"/>
    <property type="molecule type" value="Genomic_DNA"/>
</dbReference>
<evidence type="ECO:0000256" key="3">
    <source>
        <dbReference type="ARBA" id="ARBA00005119"/>
    </source>
</evidence>
<protein>
    <recommendedName>
        <fullName evidence="7">Phosphatidate cytidylyltransferase</fullName>
        <ecNumber evidence="6">2.7.7.41</ecNumber>
    </recommendedName>
    <alternativeName>
        <fullName evidence="20">CDP-DAG synthase</fullName>
    </alternativeName>
    <alternativeName>
        <fullName evidence="22">CDP-DG synthase</fullName>
    </alternativeName>
    <alternativeName>
        <fullName evidence="18">CDP-diacylglycerol synthase</fullName>
    </alternativeName>
    <alternativeName>
        <fullName evidence="21">CDP-diglyceride pyrophosphorylase</fullName>
    </alternativeName>
    <alternativeName>
        <fullName evidence="23">CDP-diglyceride synthase</fullName>
    </alternativeName>
    <alternativeName>
        <fullName evidence="19">CTP:phosphatidate cytidylyltransferase</fullName>
    </alternativeName>
</protein>
<proteinExistence type="inferred from homology"/>
<keyword evidence="11 24" id="KW-0812">Transmembrane</keyword>
<feature type="transmembrane region" description="Helical" evidence="24">
    <location>
        <begin position="55"/>
        <end position="72"/>
    </location>
</feature>
<feature type="transmembrane region" description="Helical" evidence="24">
    <location>
        <begin position="225"/>
        <end position="244"/>
    </location>
</feature>
<evidence type="ECO:0000256" key="23">
    <source>
        <dbReference type="ARBA" id="ARBA00033406"/>
    </source>
</evidence>
<evidence type="ECO:0000256" key="6">
    <source>
        <dbReference type="ARBA" id="ARBA00012487"/>
    </source>
</evidence>
<keyword evidence="13 24" id="KW-1133">Transmembrane helix</keyword>
<evidence type="ECO:0000256" key="21">
    <source>
        <dbReference type="ARBA" id="ARBA00032396"/>
    </source>
</evidence>
<evidence type="ECO:0000256" key="19">
    <source>
        <dbReference type="ARBA" id="ARBA00031825"/>
    </source>
</evidence>
<keyword evidence="8" id="KW-1003">Cell membrane</keyword>
<evidence type="ECO:0000256" key="17">
    <source>
        <dbReference type="ARBA" id="ARBA00023264"/>
    </source>
</evidence>
<comment type="catalytic activity">
    <reaction evidence="1">
        <text>a 1,2-diacyl-sn-glycero-3-phosphate + CTP + H(+) = a CDP-1,2-diacyl-sn-glycerol + diphosphate</text>
        <dbReference type="Rhea" id="RHEA:16229"/>
        <dbReference type="ChEBI" id="CHEBI:15378"/>
        <dbReference type="ChEBI" id="CHEBI:33019"/>
        <dbReference type="ChEBI" id="CHEBI:37563"/>
        <dbReference type="ChEBI" id="CHEBI:58332"/>
        <dbReference type="ChEBI" id="CHEBI:58608"/>
        <dbReference type="EC" id="2.7.7.41"/>
    </reaction>
</comment>
<evidence type="ECO:0000256" key="15">
    <source>
        <dbReference type="ARBA" id="ARBA00023136"/>
    </source>
</evidence>
<evidence type="ECO:0000256" key="24">
    <source>
        <dbReference type="SAM" id="Phobius"/>
    </source>
</evidence>
<feature type="transmembrane region" description="Helical" evidence="24">
    <location>
        <begin position="193"/>
        <end position="213"/>
    </location>
</feature>
<organism evidence="25 26">
    <name type="scientific">Suttonella ornithocola</name>
    <dbReference type="NCBI Taxonomy" id="279832"/>
    <lineage>
        <taxon>Bacteria</taxon>
        <taxon>Pseudomonadati</taxon>
        <taxon>Pseudomonadota</taxon>
        <taxon>Gammaproteobacteria</taxon>
        <taxon>Cardiobacteriales</taxon>
        <taxon>Cardiobacteriaceae</taxon>
        <taxon>Suttonella</taxon>
    </lineage>
</organism>
<keyword evidence="15 24" id="KW-0472">Membrane</keyword>
<evidence type="ECO:0000256" key="2">
    <source>
        <dbReference type="ARBA" id="ARBA00004651"/>
    </source>
</evidence>
<evidence type="ECO:0000256" key="14">
    <source>
        <dbReference type="ARBA" id="ARBA00023098"/>
    </source>
</evidence>
<dbReference type="GO" id="GO:0005886">
    <property type="term" value="C:plasma membrane"/>
    <property type="evidence" value="ECO:0007669"/>
    <property type="project" value="UniProtKB-SubCell"/>
</dbReference>
<keyword evidence="12 25" id="KW-0548">Nucleotidyltransferase</keyword>
<evidence type="ECO:0000256" key="22">
    <source>
        <dbReference type="ARBA" id="ARBA00032743"/>
    </source>
</evidence>
<reference evidence="25 26" key="1">
    <citation type="submission" date="2018-06" db="EMBL/GenBank/DDBJ databases">
        <authorList>
            <consortium name="Pathogen Informatics"/>
            <person name="Doyle S."/>
        </authorList>
    </citation>
    <scope>NUCLEOTIDE SEQUENCE [LARGE SCALE GENOMIC DNA]</scope>
    <source>
        <strain evidence="25 26">NCTC13337</strain>
    </source>
</reference>
<feature type="transmembrane region" description="Helical" evidence="24">
    <location>
        <begin position="124"/>
        <end position="144"/>
    </location>
</feature>
<feature type="transmembrane region" description="Helical" evidence="24">
    <location>
        <begin position="150"/>
        <end position="172"/>
    </location>
</feature>
<evidence type="ECO:0000256" key="1">
    <source>
        <dbReference type="ARBA" id="ARBA00001698"/>
    </source>
</evidence>